<feature type="region of interest" description="Disordered" evidence="1">
    <location>
        <begin position="1"/>
        <end position="146"/>
    </location>
</feature>
<feature type="compositionally biased region" description="Basic and acidic residues" evidence="1">
    <location>
        <begin position="109"/>
        <end position="120"/>
    </location>
</feature>
<dbReference type="InterPro" id="IPR039251">
    <property type="entry name" value="OXLD1"/>
</dbReference>
<dbReference type="EMBL" id="JAUIQD010000005">
    <property type="protein sequence ID" value="KAK3349571.1"/>
    <property type="molecule type" value="Genomic_DNA"/>
</dbReference>
<protein>
    <submittedName>
        <fullName evidence="3">Oxidoreductase-like protein</fullName>
    </submittedName>
</protein>
<comment type="caution">
    <text evidence="3">The sequence shown here is derived from an EMBL/GenBank/DDBJ whole genome shotgun (WGS) entry which is preliminary data.</text>
</comment>
<dbReference type="GO" id="GO:0005739">
    <property type="term" value="C:mitochondrion"/>
    <property type="evidence" value="ECO:0007669"/>
    <property type="project" value="TreeGrafter"/>
</dbReference>
<sequence>MRRSILGARPARSLAQAFGRQNTRRAFATIPTKDTSPPSPIEPSQEQAHPIGAFYQSILDSGKPLPAKKPEAPPVTAKTSPPSPPIAPAPEPASPAPGAPAPAKRGRKAKESPKDNDTKAKSVAPSTSTSSASTSSSLPPPSSVFTSASSELAVNDASAVSQALNDAEARARVVFGSTLAGPAERAERLAAIRNRSRLVAGVLVPPRPEEPDNCCMSGCVNCVWERYRDEVEEWAAAHGEAERRLRAQEAGSGVLATEESVRVAELKEGLHIGAASMDDDGGGSSGNWDVGTTGPTSPSRGLTKDFWDEKLYENVPVGIREFMKQEKRLKEKHLREGTAGG</sequence>
<feature type="domain" description="Oxidoreductase-like" evidence="2">
    <location>
        <begin position="199"/>
        <end position="242"/>
    </location>
</feature>
<evidence type="ECO:0000259" key="2">
    <source>
        <dbReference type="Pfam" id="PF09791"/>
    </source>
</evidence>
<gene>
    <name evidence="3" type="ORF">B0T25DRAFT_548446</name>
</gene>
<name>A0AAJ0MCG4_9PEZI</name>
<feature type="compositionally biased region" description="Low complexity" evidence="1">
    <location>
        <begin position="122"/>
        <end position="146"/>
    </location>
</feature>
<organism evidence="3 4">
    <name type="scientific">Lasiosphaeria hispida</name>
    <dbReference type="NCBI Taxonomy" id="260671"/>
    <lineage>
        <taxon>Eukaryota</taxon>
        <taxon>Fungi</taxon>
        <taxon>Dikarya</taxon>
        <taxon>Ascomycota</taxon>
        <taxon>Pezizomycotina</taxon>
        <taxon>Sordariomycetes</taxon>
        <taxon>Sordariomycetidae</taxon>
        <taxon>Sordariales</taxon>
        <taxon>Lasiosphaeriaceae</taxon>
        <taxon>Lasiosphaeria</taxon>
    </lineage>
</organism>
<reference evidence="3" key="1">
    <citation type="journal article" date="2023" name="Mol. Phylogenet. Evol.">
        <title>Genome-scale phylogeny and comparative genomics of the fungal order Sordariales.</title>
        <authorList>
            <person name="Hensen N."/>
            <person name="Bonometti L."/>
            <person name="Westerberg I."/>
            <person name="Brannstrom I.O."/>
            <person name="Guillou S."/>
            <person name="Cros-Aarteil S."/>
            <person name="Calhoun S."/>
            <person name="Haridas S."/>
            <person name="Kuo A."/>
            <person name="Mondo S."/>
            <person name="Pangilinan J."/>
            <person name="Riley R."/>
            <person name="LaButti K."/>
            <person name="Andreopoulos B."/>
            <person name="Lipzen A."/>
            <person name="Chen C."/>
            <person name="Yan M."/>
            <person name="Daum C."/>
            <person name="Ng V."/>
            <person name="Clum A."/>
            <person name="Steindorff A."/>
            <person name="Ohm R.A."/>
            <person name="Martin F."/>
            <person name="Silar P."/>
            <person name="Natvig D.O."/>
            <person name="Lalanne C."/>
            <person name="Gautier V."/>
            <person name="Ament-Velasquez S.L."/>
            <person name="Kruys A."/>
            <person name="Hutchinson M.I."/>
            <person name="Powell A.J."/>
            <person name="Barry K."/>
            <person name="Miller A.N."/>
            <person name="Grigoriev I.V."/>
            <person name="Debuchy R."/>
            <person name="Gladieux P."/>
            <person name="Hiltunen Thoren M."/>
            <person name="Johannesson H."/>
        </authorList>
    </citation>
    <scope>NUCLEOTIDE SEQUENCE</scope>
    <source>
        <strain evidence="3">CBS 955.72</strain>
    </source>
</reference>
<feature type="compositionally biased region" description="Pro residues" evidence="1">
    <location>
        <begin position="81"/>
        <end position="100"/>
    </location>
</feature>
<evidence type="ECO:0000313" key="3">
    <source>
        <dbReference type="EMBL" id="KAK3349571.1"/>
    </source>
</evidence>
<evidence type="ECO:0000256" key="1">
    <source>
        <dbReference type="SAM" id="MobiDB-lite"/>
    </source>
</evidence>
<dbReference type="PANTHER" id="PTHR21193">
    <property type="entry name" value="OXIDOREDUCTASE-LIKE DOMAIN-CONTAINING PROTEIN 1"/>
    <property type="match status" value="1"/>
</dbReference>
<evidence type="ECO:0000313" key="4">
    <source>
        <dbReference type="Proteomes" id="UP001275084"/>
    </source>
</evidence>
<reference evidence="3" key="2">
    <citation type="submission" date="2023-06" db="EMBL/GenBank/DDBJ databases">
        <authorList>
            <consortium name="Lawrence Berkeley National Laboratory"/>
            <person name="Haridas S."/>
            <person name="Hensen N."/>
            <person name="Bonometti L."/>
            <person name="Westerberg I."/>
            <person name="Brannstrom I.O."/>
            <person name="Guillou S."/>
            <person name="Cros-Aarteil S."/>
            <person name="Calhoun S."/>
            <person name="Kuo A."/>
            <person name="Mondo S."/>
            <person name="Pangilinan J."/>
            <person name="Riley R."/>
            <person name="Labutti K."/>
            <person name="Andreopoulos B."/>
            <person name="Lipzen A."/>
            <person name="Chen C."/>
            <person name="Yanf M."/>
            <person name="Daum C."/>
            <person name="Ng V."/>
            <person name="Clum A."/>
            <person name="Steindorff A."/>
            <person name="Ohm R."/>
            <person name="Martin F."/>
            <person name="Silar P."/>
            <person name="Natvig D."/>
            <person name="Lalanne C."/>
            <person name="Gautier V."/>
            <person name="Ament-Velasquez S.L."/>
            <person name="Kruys A."/>
            <person name="Hutchinson M.I."/>
            <person name="Powell A.J."/>
            <person name="Barry K."/>
            <person name="Miller A.N."/>
            <person name="Grigoriev I.V."/>
            <person name="Debuchy R."/>
            <person name="Gladieux P."/>
            <person name="Thoren M.H."/>
            <person name="Johannesson H."/>
        </authorList>
    </citation>
    <scope>NUCLEOTIDE SEQUENCE</scope>
    <source>
        <strain evidence="3">CBS 955.72</strain>
    </source>
</reference>
<dbReference type="Proteomes" id="UP001275084">
    <property type="component" value="Unassembled WGS sequence"/>
</dbReference>
<dbReference type="InterPro" id="IPR019180">
    <property type="entry name" value="Oxidoreductase-like_N"/>
</dbReference>
<accession>A0AAJ0MCG4</accession>
<dbReference type="PANTHER" id="PTHR21193:SF3">
    <property type="entry name" value="OXIDOREDUCTASE-LIKE DOMAIN-CONTAINING PROTEIN 1"/>
    <property type="match status" value="1"/>
</dbReference>
<feature type="region of interest" description="Disordered" evidence="1">
    <location>
        <begin position="275"/>
        <end position="303"/>
    </location>
</feature>
<dbReference type="AlphaFoldDB" id="A0AAJ0MCG4"/>
<keyword evidence="4" id="KW-1185">Reference proteome</keyword>
<dbReference type="Pfam" id="PF09791">
    <property type="entry name" value="Oxidored-like"/>
    <property type="match status" value="1"/>
</dbReference>
<proteinExistence type="predicted"/>